<dbReference type="InterPro" id="IPR014922">
    <property type="entry name" value="YdhG-like"/>
</dbReference>
<organism evidence="2 3">
    <name type="scientific">Staphylococcus gallinarum</name>
    <dbReference type="NCBI Taxonomy" id="1293"/>
    <lineage>
        <taxon>Bacteria</taxon>
        <taxon>Bacillati</taxon>
        <taxon>Bacillota</taxon>
        <taxon>Bacilli</taxon>
        <taxon>Bacillales</taxon>
        <taxon>Staphylococcaceae</taxon>
        <taxon>Staphylococcus</taxon>
    </lineage>
</organism>
<evidence type="ECO:0000313" key="3">
    <source>
        <dbReference type="Proteomes" id="UP000283576"/>
    </source>
</evidence>
<evidence type="ECO:0000313" key="2">
    <source>
        <dbReference type="EMBL" id="RIL43108.1"/>
    </source>
</evidence>
<gene>
    <name evidence="2" type="ORF">BUZ01_05700</name>
</gene>
<dbReference type="RefSeq" id="WP_119624468.1">
    <property type="nucleotide sequence ID" value="NZ_QXRZ01000003.1"/>
</dbReference>
<proteinExistence type="predicted"/>
<dbReference type="Gene3D" id="3.90.1150.200">
    <property type="match status" value="1"/>
</dbReference>
<dbReference type="SUPFAM" id="SSF159888">
    <property type="entry name" value="YdhG-like"/>
    <property type="match status" value="1"/>
</dbReference>
<name>A0A418HP46_STAGA</name>
<accession>A0A418HP46</accession>
<dbReference type="EMBL" id="QXRZ01000003">
    <property type="protein sequence ID" value="RIL43108.1"/>
    <property type="molecule type" value="Genomic_DNA"/>
</dbReference>
<protein>
    <submittedName>
        <fullName evidence="2">Iron chaperone</fullName>
    </submittedName>
</protein>
<dbReference type="Pfam" id="PF08818">
    <property type="entry name" value="DUF1801"/>
    <property type="match status" value="1"/>
</dbReference>
<comment type="caution">
    <text evidence="2">The sequence shown here is derived from an EMBL/GenBank/DDBJ whole genome shotgun (WGS) entry which is preliminary data.</text>
</comment>
<reference evidence="2 3" key="1">
    <citation type="journal article" date="2016" name="Front. Microbiol.">
        <title>Comprehensive Phylogenetic Analysis of Bovine Non-aureus Staphylococci Species Based on Whole-Genome Sequencing.</title>
        <authorList>
            <person name="Naushad S."/>
            <person name="Barkema H.W."/>
            <person name="Luby C."/>
            <person name="Condas L.A."/>
            <person name="Nobrega D.B."/>
            <person name="Carson D.A."/>
            <person name="De Buck J."/>
        </authorList>
    </citation>
    <scope>NUCLEOTIDE SEQUENCE [LARGE SCALE GENOMIC DNA]</scope>
    <source>
        <strain evidence="2 3">SNUC 1388</strain>
    </source>
</reference>
<dbReference type="AlphaFoldDB" id="A0A418HP46"/>
<sequence length="123" mass="14588">MDLFKSFLNTLETDSQKDTMIQVFQWMNDSFPKLETTVKWNQPMYTAHGTFIIAFSKAKQHFSIAPEAKTMSHFSERITNAGYSQTNNLFKIKWTQDIDFNLLQDIIQFNIDDKQNCDTFWRK</sequence>
<dbReference type="Proteomes" id="UP000283576">
    <property type="component" value="Unassembled WGS sequence"/>
</dbReference>
<evidence type="ECO:0000259" key="1">
    <source>
        <dbReference type="Pfam" id="PF08818"/>
    </source>
</evidence>
<feature type="domain" description="YdhG-like" evidence="1">
    <location>
        <begin position="16"/>
        <end position="111"/>
    </location>
</feature>